<keyword evidence="1" id="KW-0472">Membrane</keyword>
<feature type="transmembrane region" description="Helical" evidence="1">
    <location>
        <begin position="71"/>
        <end position="92"/>
    </location>
</feature>
<name>A0A7S2N9G7_9DINO</name>
<sequence length="234" mass="25624">MLDWDVDDKVGRFASWAKWIKHDLRIQTIAWLLASVAVLGPDNSWLCWPGLVEVLVPAPEDHERCVSHVVAGWLLASLTTIGWATGCLQLLFTFEQRAMTFAPWSLLVFCNIQKPAVGSVIFFDGCDGRSYVRRVSSVSINGAVQTVGDLPGTPEDRHLYSADGSARWLDDHSVRGIMVAGPFSLQSVFALVAVAMAVAPAATLAYLVTSQPFLASWCFVILRFLITFGTHAVT</sequence>
<feature type="transmembrane region" description="Helical" evidence="1">
    <location>
        <begin position="214"/>
        <end position="233"/>
    </location>
</feature>
<dbReference type="EMBL" id="HBGW01018639">
    <property type="protein sequence ID" value="CAD9527925.1"/>
    <property type="molecule type" value="Transcribed_RNA"/>
</dbReference>
<reference evidence="2" key="1">
    <citation type="submission" date="2021-01" db="EMBL/GenBank/DDBJ databases">
        <authorList>
            <person name="Corre E."/>
            <person name="Pelletier E."/>
            <person name="Niang G."/>
            <person name="Scheremetjew M."/>
            <person name="Finn R."/>
            <person name="Kale V."/>
            <person name="Holt S."/>
            <person name="Cochrane G."/>
            <person name="Meng A."/>
            <person name="Brown T."/>
            <person name="Cohen L."/>
        </authorList>
    </citation>
    <scope>NUCLEOTIDE SEQUENCE</scope>
    <source>
        <strain evidence="2">RCC3387</strain>
    </source>
</reference>
<keyword evidence="1" id="KW-0812">Transmembrane</keyword>
<accession>A0A7S2N9G7</accession>
<feature type="transmembrane region" description="Helical" evidence="1">
    <location>
        <begin position="188"/>
        <end position="208"/>
    </location>
</feature>
<protein>
    <submittedName>
        <fullName evidence="2">Uncharacterized protein</fullName>
    </submittedName>
</protein>
<evidence type="ECO:0000256" key="1">
    <source>
        <dbReference type="SAM" id="Phobius"/>
    </source>
</evidence>
<proteinExistence type="predicted"/>
<gene>
    <name evidence="2" type="ORF">BRAN1462_LOCUS11721</name>
</gene>
<evidence type="ECO:0000313" key="2">
    <source>
        <dbReference type="EMBL" id="CAD9527925.1"/>
    </source>
</evidence>
<organism evidence="2">
    <name type="scientific">Zooxanthella nutricula</name>
    <dbReference type="NCBI Taxonomy" id="1333877"/>
    <lineage>
        <taxon>Eukaryota</taxon>
        <taxon>Sar</taxon>
        <taxon>Alveolata</taxon>
        <taxon>Dinophyceae</taxon>
        <taxon>Peridiniales</taxon>
        <taxon>Peridiniales incertae sedis</taxon>
        <taxon>Zooxanthella</taxon>
    </lineage>
</organism>
<dbReference type="AlphaFoldDB" id="A0A7S2N9G7"/>
<keyword evidence="1" id="KW-1133">Transmembrane helix</keyword>